<keyword evidence="3 6" id="KW-0378">Hydrolase</keyword>
<dbReference type="PANTHER" id="PTHR46233:SF3">
    <property type="entry name" value="HYDROXYACYLGLUTATHIONE HYDROLASE GLOC"/>
    <property type="match status" value="1"/>
</dbReference>
<dbReference type="STRING" id="310297.BHV76_08050"/>
<evidence type="ECO:0000313" key="7">
    <source>
        <dbReference type="EMBL" id="RGM36138.1"/>
    </source>
</evidence>
<evidence type="ECO:0000256" key="1">
    <source>
        <dbReference type="ARBA" id="ARBA00001947"/>
    </source>
</evidence>
<evidence type="ECO:0000256" key="2">
    <source>
        <dbReference type="ARBA" id="ARBA00022723"/>
    </source>
</evidence>
<evidence type="ECO:0000313" key="8">
    <source>
        <dbReference type="Proteomes" id="UP000260780"/>
    </source>
</evidence>
<evidence type="ECO:0000259" key="5">
    <source>
        <dbReference type="SMART" id="SM00849"/>
    </source>
</evidence>
<dbReference type="RefSeq" id="WP_117673916.1">
    <property type="nucleotide sequence ID" value="NZ_CABOGR010000036.1"/>
</dbReference>
<dbReference type="PANTHER" id="PTHR46233">
    <property type="entry name" value="HYDROXYACYLGLUTATHIONE HYDROLASE GLOC"/>
    <property type="match status" value="1"/>
</dbReference>
<organism evidence="6 9">
    <name type="scientific">Phocaeicola plebeius</name>
    <dbReference type="NCBI Taxonomy" id="310297"/>
    <lineage>
        <taxon>Bacteria</taxon>
        <taxon>Pseudomonadati</taxon>
        <taxon>Bacteroidota</taxon>
        <taxon>Bacteroidia</taxon>
        <taxon>Bacteroidales</taxon>
        <taxon>Bacteroidaceae</taxon>
        <taxon>Phocaeicola</taxon>
    </lineage>
</organism>
<evidence type="ECO:0000256" key="3">
    <source>
        <dbReference type="ARBA" id="ARBA00022801"/>
    </source>
</evidence>
<keyword evidence="4" id="KW-0862">Zinc</keyword>
<dbReference type="EMBL" id="QSQT01000036">
    <property type="protein sequence ID" value="RGK51945.1"/>
    <property type="molecule type" value="Genomic_DNA"/>
</dbReference>
<protein>
    <submittedName>
        <fullName evidence="6">MBL fold metallo-hydrolase</fullName>
    </submittedName>
</protein>
<dbReference type="Proteomes" id="UP000260780">
    <property type="component" value="Unassembled WGS sequence"/>
</dbReference>
<dbReference type="InterPro" id="IPR051453">
    <property type="entry name" value="MBL_Glyoxalase_II"/>
</dbReference>
<dbReference type="InterPro" id="IPR001279">
    <property type="entry name" value="Metallo-B-lactamas"/>
</dbReference>
<dbReference type="InterPro" id="IPR036866">
    <property type="entry name" value="RibonucZ/Hydroxyglut_hydro"/>
</dbReference>
<dbReference type="AlphaFoldDB" id="A0A3E4MQI9"/>
<dbReference type="Proteomes" id="UP000260862">
    <property type="component" value="Unassembled WGS sequence"/>
</dbReference>
<accession>A0A3E4MQI9</accession>
<gene>
    <name evidence="7" type="ORF">DXC17_13810</name>
    <name evidence="6" type="ORF">DXD04_14545</name>
</gene>
<name>A0A3E4MQI9_9BACT</name>
<evidence type="ECO:0000313" key="6">
    <source>
        <dbReference type="EMBL" id="RGK51945.1"/>
    </source>
</evidence>
<dbReference type="EMBL" id="QSTF01000046">
    <property type="protein sequence ID" value="RGM36138.1"/>
    <property type="molecule type" value="Genomic_DNA"/>
</dbReference>
<dbReference type="Pfam" id="PF00753">
    <property type="entry name" value="Lactamase_B"/>
    <property type="match status" value="1"/>
</dbReference>
<sequence>MKIKTFEFNMFPVNCYVVWDEETLQAAVIDAGCYYQEEQQMLKKFIAENGLTVTHLLNTHLHLDHIFGNAFMLREFGVSAEAGKEDEFLLPRTAEYCRMFGFPLNEEPPALGGYVHDGDLIKIGNIELKALAVPGHSPGSMVFYCEAQHCMFSGDVLFRGSIGRADLEGGNFDQLRESIVARLLTLPDETMVYPGHGNPTTIGYEKMNNPFFR</sequence>
<dbReference type="SUPFAM" id="SSF56281">
    <property type="entry name" value="Metallo-hydrolase/oxidoreductase"/>
    <property type="match status" value="1"/>
</dbReference>
<proteinExistence type="predicted"/>
<dbReference type="Gene3D" id="3.60.15.10">
    <property type="entry name" value="Ribonuclease Z/Hydroxyacylglutathione hydrolase-like"/>
    <property type="match status" value="1"/>
</dbReference>
<dbReference type="GO" id="GO:0016787">
    <property type="term" value="F:hydrolase activity"/>
    <property type="evidence" value="ECO:0007669"/>
    <property type="project" value="UniProtKB-KW"/>
</dbReference>
<comment type="caution">
    <text evidence="6">The sequence shown here is derived from an EMBL/GenBank/DDBJ whole genome shotgun (WGS) entry which is preliminary data.</text>
</comment>
<dbReference type="SMART" id="SM00849">
    <property type="entry name" value="Lactamase_B"/>
    <property type="match status" value="1"/>
</dbReference>
<keyword evidence="9" id="KW-1185">Reference proteome</keyword>
<evidence type="ECO:0000256" key="4">
    <source>
        <dbReference type="ARBA" id="ARBA00022833"/>
    </source>
</evidence>
<feature type="domain" description="Metallo-beta-lactamase" evidence="5">
    <location>
        <begin position="12"/>
        <end position="196"/>
    </location>
</feature>
<dbReference type="CDD" id="cd06262">
    <property type="entry name" value="metallo-hydrolase-like_MBL-fold"/>
    <property type="match status" value="1"/>
</dbReference>
<keyword evidence="2" id="KW-0479">Metal-binding</keyword>
<comment type="cofactor">
    <cofactor evidence="1">
        <name>Zn(2+)</name>
        <dbReference type="ChEBI" id="CHEBI:29105"/>
    </cofactor>
</comment>
<dbReference type="GO" id="GO:0046872">
    <property type="term" value="F:metal ion binding"/>
    <property type="evidence" value="ECO:0007669"/>
    <property type="project" value="UniProtKB-KW"/>
</dbReference>
<reference evidence="8 9" key="1">
    <citation type="submission" date="2018-08" db="EMBL/GenBank/DDBJ databases">
        <title>A genome reference for cultivated species of the human gut microbiota.</title>
        <authorList>
            <person name="Zou Y."/>
            <person name="Xue W."/>
            <person name="Luo G."/>
        </authorList>
    </citation>
    <scope>NUCLEOTIDE SEQUENCE [LARGE SCALE GENOMIC DNA]</scope>
    <source>
        <strain evidence="7 8">OM08-14</strain>
        <strain evidence="6 9">TF10-3AC</strain>
    </source>
</reference>
<evidence type="ECO:0000313" key="9">
    <source>
        <dbReference type="Proteomes" id="UP000260862"/>
    </source>
</evidence>